<feature type="binding site" evidence="8">
    <location>
        <begin position="201"/>
        <end position="205"/>
    </location>
    <ligand>
        <name>ATP</name>
        <dbReference type="ChEBI" id="CHEBI:30616"/>
    </ligand>
</feature>
<evidence type="ECO:0000256" key="5">
    <source>
        <dbReference type="ARBA" id="ARBA00022917"/>
    </source>
</evidence>
<evidence type="ECO:0000256" key="9">
    <source>
        <dbReference type="RuleBase" id="RU363036"/>
    </source>
</evidence>
<dbReference type="Gene3D" id="1.10.240.10">
    <property type="entry name" value="Tyrosyl-Transfer RNA Synthetase"/>
    <property type="match status" value="1"/>
</dbReference>
<evidence type="ECO:0000313" key="11">
    <source>
        <dbReference type="Proteomes" id="UP000230869"/>
    </source>
</evidence>
<dbReference type="GO" id="GO:0004830">
    <property type="term" value="F:tryptophan-tRNA ligase activity"/>
    <property type="evidence" value="ECO:0007669"/>
    <property type="project" value="UniProtKB-UniRule"/>
</dbReference>
<comment type="catalytic activity">
    <reaction evidence="7 8">
        <text>tRNA(Trp) + L-tryptophan + ATP = L-tryptophyl-tRNA(Trp) + AMP + diphosphate + H(+)</text>
        <dbReference type="Rhea" id="RHEA:24080"/>
        <dbReference type="Rhea" id="RHEA-COMP:9671"/>
        <dbReference type="Rhea" id="RHEA-COMP:9705"/>
        <dbReference type="ChEBI" id="CHEBI:15378"/>
        <dbReference type="ChEBI" id="CHEBI:30616"/>
        <dbReference type="ChEBI" id="CHEBI:33019"/>
        <dbReference type="ChEBI" id="CHEBI:57912"/>
        <dbReference type="ChEBI" id="CHEBI:78442"/>
        <dbReference type="ChEBI" id="CHEBI:78535"/>
        <dbReference type="ChEBI" id="CHEBI:456215"/>
        <dbReference type="EC" id="6.1.1.2"/>
    </reaction>
</comment>
<dbReference type="EC" id="6.1.1.2" evidence="8"/>
<evidence type="ECO:0000256" key="7">
    <source>
        <dbReference type="ARBA" id="ARBA00049929"/>
    </source>
</evidence>
<dbReference type="PRINTS" id="PR01039">
    <property type="entry name" value="TRNASYNTHTRP"/>
</dbReference>
<evidence type="ECO:0000256" key="4">
    <source>
        <dbReference type="ARBA" id="ARBA00022840"/>
    </source>
</evidence>
<dbReference type="GO" id="GO:0005524">
    <property type="term" value="F:ATP binding"/>
    <property type="evidence" value="ECO:0007669"/>
    <property type="project" value="UniProtKB-UniRule"/>
</dbReference>
<evidence type="ECO:0000313" key="10">
    <source>
        <dbReference type="EMBL" id="PIR13351.1"/>
    </source>
</evidence>
<feature type="short sequence motif" description="'HIGH' region" evidence="8">
    <location>
        <begin position="15"/>
        <end position="23"/>
    </location>
</feature>
<dbReference type="InterPro" id="IPR002306">
    <property type="entry name" value="Trp-tRNA-ligase"/>
</dbReference>
<comment type="subcellular location">
    <subcellularLocation>
        <location evidence="8">Cytoplasm</location>
    </subcellularLocation>
</comment>
<dbReference type="SUPFAM" id="SSF52374">
    <property type="entry name" value="Nucleotidylyl transferase"/>
    <property type="match status" value="1"/>
</dbReference>
<sequence length="337" mass="37094">MKKNGKQVVLSGIRATGKLHLGNFLGAMRYFVELSQDPAKQCYFFIANLHTLTTRVDPKLIKHDLLEIVLDYLAAGINPENSVIFAQSSVPETCELSWLLGCITPVSSLTVLPHFKDKKEQMESLGQSVNSGILTYPVLMAADILGPRANLVPVGEDQKPHVELTRDLARRFNNLYGPTFPEPQTLEGEDIRVPGLDGSGKMGKSEGNTIDLIDTPEVIQTKIARAVTDPARVRRTDPGTPEICNVFGLHQLLSSPEEISYVANGCRIAGIGCLDCKKILSDNVVRLLELFQIRRRELAEKGQSFILDILRDGGQCARAVISETVKEVKEKMGVPAY</sequence>
<dbReference type="PANTHER" id="PTHR43766">
    <property type="entry name" value="TRYPTOPHAN--TRNA LIGASE, MITOCHONDRIAL"/>
    <property type="match status" value="1"/>
</dbReference>
<evidence type="ECO:0000256" key="8">
    <source>
        <dbReference type="HAMAP-Rule" id="MF_00140"/>
    </source>
</evidence>
<feature type="binding site" evidence="8">
    <location>
        <begin position="14"/>
        <end position="16"/>
    </location>
    <ligand>
        <name>ATP</name>
        <dbReference type="ChEBI" id="CHEBI:30616"/>
    </ligand>
</feature>
<name>A0A2M6K965_9BACT</name>
<dbReference type="EMBL" id="PCWW01000042">
    <property type="protein sequence ID" value="PIR13351.1"/>
    <property type="molecule type" value="Genomic_DNA"/>
</dbReference>
<dbReference type="NCBIfam" id="TIGR00233">
    <property type="entry name" value="trpS"/>
    <property type="match status" value="1"/>
</dbReference>
<dbReference type="GO" id="GO:0006436">
    <property type="term" value="P:tryptophanyl-tRNA aminoacylation"/>
    <property type="evidence" value="ECO:0007669"/>
    <property type="project" value="UniProtKB-UniRule"/>
</dbReference>
<organism evidence="10 11">
    <name type="scientific">Candidatus Falkowbacteria bacterium CG11_big_fil_rev_8_21_14_0_20_39_10</name>
    <dbReference type="NCBI Taxonomy" id="1974570"/>
    <lineage>
        <taxon>Bacteria</taxon>
        <taxon>Candidatus Falkowiibacteriota</taxon>
    </lineage>
</organism>
<dbReference type="GO" id="GO:0005829">
    <property type="term" value="C:cytosol"/>
    <property type="evidence" value="ECO:0007669"/>
    <property type="project" value="TreeGrafter"/>
</dbReference>
<keyword evidence="6 8" id="KW-0030">Aminoacyl-tRNA synthetase</keyword>
<keyword evidence="5 8" id="KW-0648">Protein biosynthesis</keyword>
<dbReference type="InterPro" id="IPR014729">
    <property type="entry name" value="Rossmann-like_a/b/a_fold"/>
</dbReference>
<dbReference type="HAMAP" id="MF_00140_B">
    <property type="entry name" value="Trp_tRNA_synth_B"/>
    <property type="match status" value="1"/>
</dbReference>
<comment type="similarity">
    <text evidence="1 8 9">Belongs to the class-I aminoacyl-tRNA synthetase family.</text>
</comment>
<gene>
    <name evidence="8 10" type="primary">trpS</name>
    <name evidence="10" type="ORF">COV49_02570</name>
</gene>
<feature type="binding site" evidence="8">
    <location>
        <position position="143"/>
    </location>
    <ligand>
        <name>L-tryptophan</name>
        <dbReference type="ChEBI" id="CHEBI:57912"/>
    </ligand>
</feature>
<dbReference type="Pfam" id="PF00579">
    <property type="entry name" value="tRNA-synt_1b"/>
    <property type="match status" value="1"/>
</dbReference>
<keyword evidence="8" id="KW-0963">Cytoplasm</keyword>
<proteinExistence type="inferred from homology"/>
<dbReference type="Proteomes" id="UP000230869">
    <property type="component" value="Unassembled WGS sequence"/>
</dbReference>
<evidence type="ECO:0000256" key="6">
    <source>
        <dbReference type="ARBA" id="ARBA00023146"/>
    </source>
</evidence>
<keyword evidence="4 8" id="KW-0067">ATP-binding</keyword>
<dbReference type="InterPro" id="IPR050203">
    <property type="entry name" value="Trp-tRNA_synthetase"/>
</dbReference>
<keyword evidence="2 8" id="KW-0436">Ligase</keyword>
<dbReference type="AlphaFoldDB" id="A0A2M6K965"/>
<dbReference type="FunFam" id="1.10.240.10:FF:000005">
    <property type="entry name" value="Tryptophan--tRNA ligase"/>
    <property type="match status" value="1"/>
</dbReference>
<dbReference type="Gene3D" id="3.40.50.620">
    <property type="entry name" value="HUPs"/>
    <property type="match status" value="1"/>
</dbReference>
<dbReference type="PANTHER" id="PTHR43766:SF1">
    <property type="entry name" value="TRYPTOPHAN--TRNA LIGASE, MITOCHONDRIAL"/>
    <property type="match status" value="1"/>
</dbReference>
<dbReference type="InterPro" id="IPR002305">
    <property type="entry name" value="aa-tRNA-synth_Ic"/>
</dbReference>
<evidence type="ECO:0000256" key="3">
    <source>
        <dbReference type="ARBA" id="ARBA00022741"/>
    </source>
</evidence>
<feature type="binding site" evidence="8">
    <location>
        <begin position="155"/>
        <end position="157"/>
    </location>
    <ligand>
        <name>ATP</name>
        <dbReference type="ChEBI" id="CHEBI:30616"/>
    </ligand>
</feature>
<keyword evidence="3 8" id="KW-0547">Nucleotide-binding</keyword>
<accession>A0A2M6K965</accession>
<comment type="caution">
    <text evidence="10">The sequence shown here is derived from an EMBL/GenBank/DDBJ whole genome shotgun (WGS) entry which is preliminary data.</text>
</comment>
<comment type="function">
    <text evidence="8">Catalyzes the attachment of tryptophan to tRNA(Trp).</text>
</comment>
<evidence type="ECO:0000256" key="1">
    <source>
        <dbReference type="ARBA" id="ARBA00005594"/>
    </source>
</evidence>
<protein>
    <recommendedName>
        <fullName evidence="8">Tryptophan--tRNA ligase</fullName>
        <ecNumber evidence="8">6.1.1.2</ecNumber>
    </recommendedName>
    <alternativeName>
        <fullName evidence="8">Tryptophanyl-tRNA synthetase</fullName>
        <shortName evidence="8">TrpRS</shortName>
    </alternativeName>
</protein>
<feature type="short sequence motif" description="'KMSKS' region" evidence="8">
    <location>
        <begin position="201"/>
        <end position="205"/>
    </location>
</feature>
<feature type="binding site" evidence="8">
    <location>
        <begin position="22"/>
        <end position="23"/>
    </location>
    <ligand>
        <name>ATP</name>
        <dbReference type="ChEBI" id="CHEBI:30616"/>
    </ligand>
</feature>
<reference evidence="10 11" key="1">
    <citation type="submission" date="2017-09" db="EMBL/GenBank/DDBJ databases">
        <title>Depth-based differentiation of microbial function through sediment-hosted aquifers and enrichment of novel symbionts in the deep terrestrial subsurface.</title>
        <authorList>
            <person name="Probst A.J."/>
            <person name="Ladd B."/>
            <person name="Jarett J.K."/>
            <person name="Geller-Mcgrath D.E."/>
            <person name="Sieber C.M."/>
            <person name="Emerson J.B."/>
            <person name="Anantharaman K."/>
            <person name="Thomas B.C."/>
            <person name="Malmstrom R."/>
            <person name="Stieglmeier M."/>
            <person name="Klingl A."/>
            <person name="Woyke T."/>
            <person name="Ryan C.M."/>
            <person name="Banfield J.F."/>
        </authorList>
    </citation>
    <scope>NUCLEOTIDE SEQUENCE [LARGE SCALE GENOMIC DNA]</scope>
    <source>
        <strain evidence="10">CG11_big_fil_rev_8_21_14_0_20_39_10</strain>
    </source>
</reference>
<comment type="subunit">
    <text evidence="8">Homodimer.</text>
</comment>
<evidence type="ECO:0000256" key="2">
    <source>
        <dbReference type="ARBA" id="ARBA00022598"/>
    </source>
</evidence>
<dbReference type="InterPro" id="IPR024109">
    <property type="entry name" value="Trp-tRNA-ligase_bac-type"/>
</dbReference>
<feature type="binding site" evidence="8">
    <location>
        <position position="193"/>
    </location>
    <ligand>
        <name>ATP</name>
        <dbReference type="ChEBI" id="CHEBI:30616"/>
    </ligand>
</feature>
<dbReference type="CDD" id="cd00806">
    <property type="entry name" value="TrpRS_core"/>
    <property type="match status" value="1"/>
</dbReference>